<feature type="binding site" evidence="25">
    <location>
        <position position="652"/>
    </location>
    <ligand>
        <name>ATP</name>
        <dbReference type="ChEBI" id="CHEBI:30616"/>
    </ligand>
</feature>
<dbReference type="InterPro" id="IPR032631">
    <property type="entry name" value="P-type_ATPase_N"/>
</dbReference>
<dbReference type="GO" id="GO:0005524">
    <property type="term" value="F:ATP binding"/>
    <property type="evidence" value="ECO:0007669"/>
    <property type="project" value="UniProtKB-UniRule"/>
</dbReference>
<dbReference type="InterPro" id="IPR006539">
    <property type="entry name" value="P-type_ATPase_IV"/>
</dbReference>
<feature type="binding site" evidence="26">
    <location>
        <position position="786"/>
    </location>
    <ligand>
        <name>Mg(2+)</name>
        <dbReference type="ChEBI" id="CHEBI:18420"/>
    </ligand>
</feature>
<feature type="domain" description="P-type ATPase A" evidence="30">
    <location>
        <begin position="174"/>
        <end position="236"/>
    </location>
</feature>
<feature type="binding site" evidence="25">
    <location>
        <position position="596"/>
    </location>
    <ligand>
        <name>ATP</name>
        <dbReference type="ChEBI" id="CHEBI:30616"/>
    </ligand>
</feature>
<keyword evidence="11 25" id="KW-0547">Nucleotide-binding</keyword>
<evidence type="ECO:0000313" key="34">
    <source>
        <dbReference type="Proteomes" id="UP000710432"/>
    </source>
</evidence>
<feature type="binding site" evidence="25">
    <location>
        <position position="766"/>
    </location>
    <ligand>
        <name>ATP</name>
        <dbReference type="ChEBI" id="CHEBI:30616"/>
    </ligand>
</feature>
<dbReference type="NCBIfam" id="TIGR01652">
    <property type="entry name" value="ATPase-Plipid"/>
    <property type="match status" value="1"/>
</dbReference>
<feature type="coiled-coil region" evidence="28">
    <location>
        <begin position="721"/>
        <end position="752"/>
    </location>
</feature>
<dbReference type="InterPro" id="IPR018303">
    <property type="entry name" value="ATPase_P-typ_P_site"/>
</dbReference>
<feature type="transmembrane region" description="Helical" evidence="27">
    <location>
        <begin position="843"/>
        <end position="864"/>
    </location>
</feature>
<feature type="compositionally biased region" description="Basic and acidic residues" evidence="29">
    <location>
        <begin position="43"/>
        <end position="53"/>
    </location>
</feature>
<feature type="binding site" evidence="25">
    <location>
        <position position="454"/>
    </location>
    <ligand>
        <name>ATP</name>
        <dbReference type="ChEBI" id="CHEBI:30616"/>
    </ligand>
</feature>
<gene>
    <name evidence="33" type="ORF">LTLLF_142850</name>
</gene>
<comment type="cofactor">
    <cofactor evidence="1 26">
        <name>Mg(2+)</name>
        <dbReference type="ChEBI" id="CHEBI:18420"/>
    </cofactor>
</comment>
<dbReference type="EC" id="7.6.2.1" evidence="27"/>
<evidence type="ECO:0000256" key="24">
    <source>
        <dbReference type="PIRSR" id="PIRSR606539-1"/>
    </source>
</evidence>
<dbReference type="EMBL" id="JAATJU010021700">
    <property type="protein sequence ID" value="KAH0512869.1"/>
    <property type="molecule type" value="Genomic_DNA"/>
</dbReference>
<reference evidence="33" key="1">
    <citation type="submission" date="2020-03" db="EMBL/GenBank/DDBJ databases">
        <title>Studies in the Genomics of Life Span.</title>
        <authorList>
            <person name="Glass D."/>
        </authorList>
    </citation>
    <scope>NUCLEOTIDE SEQUENCE</scope>
    <source>
        <strain evidence="33">LTLLF</strain>
        <tissue evidence="33">Muscle</tissue>
    </source>
</reference>
<keyword evidence="15 27" id="KW-1278">Translocase</keyword>
<evidence type="ECO:0000256" key="14">
    <source>
        <dbReference type="ARBA" id="ARBA00022842"/>
    </source>
</evidence>
<protein>
    <recommendedName>
        <fullName evidence="27">Phospholipid-transporting ATPase</fullName>
        <ecNumber evidence="27">7.6.2.1</ecNumber>
    </recommendedName>
</protein>
<keyword evidence="14 26" id="KW-0460">Magnesium</keyword>
<evidence type="ECO:0000256" key="6">
    <source>
        <dbReference type="ARBA" id="ARBA00004651"/>
    </source>
</evidence>
<dbReference type="Gene3D" id="3.40.1110.10">
    <property type="entry name" value="Calcium-transporting ATPase, cytoplasmic domain N"/>
    <property type="match status" value="1"/>
</dbReference>
<keyword evidence="19" id="KW-0966">Cell projection</keyword>
<feature type="transmembrane region" description="Helical" evidence="27">
    <location>
        <begin position="993"/>
        <end position="1017"/>
    </location>
</feature>
<feature type="transmembrane region" description="Helical" evidence="27">
    <location>
        <begin position="876"/>
        <end position="896"/>
    </location>
</feature>
<evidence type="ECO:0000256" key="22">
    <source>
        <dbReference type="ARBA" id="ARBA00052223"/>
    </source>
</evidence>
<dbReference type="FunFam" id="3.40.50.1000:FF:000001">
    <property type="entry name" value="Phospholipid-transporting ATPase IC"/>
    <property type="match status" value="1"/>
</dbReference>
<feature type="binding site" evidence="25">
    <location>
        <position position="760"/>
    </location>
    <ligand>
        <name>ATP</name>
        <dbReference type="ChEBI" id="CHEBI:30616"/>
    </ligand>
</feature>
<dbReference type="InterPro" id="IPR023299">
    <property type="entry name" value="ATPase_P-typ_cyto_dom_N"/>
</dbReference>
<dbReference type="PANTHER" id="PTHR24092:SF48">
    <property type="entry name" value="PHOSPHOLIPID-TRANSPORTING ATPASE IC"/>
    <property type="match status" value="1"/>
</dbReference>
<keyword evidence="28" id="KW-0175">Coiled coil</keyword>
<feature type="region of interest" description="Disordered" evidence="29">
    <location>
        <begin position="1"/>
        <end position="53"/>
    </location>
</feature>
<evidence type="ECO:0000256" key="16">
    <source>
        <dbReference type="ARBA" id="ARBA00022989"/>
    </source>
</evidence>
<evidence type="ECO:0000259" key="31">
    <source>
        <dbReference type="Pfam" id="PF16209"/>
    </source>
</evidence>
<comment type="catalytic activity">
    <reaction evidence="20 27">
        <text>ATP + H2O + phospholipidSide 1 = ADP + phosphate + phospholipidSide 2.</text>
        <dbReference type="EC" id="7.6.2.1"/>
    </reaction>
</comment>
<evidence type="ECO:0000259" key="30">
    <source>
        <dbReference type="Pfam" id="PF00122"/>
    </source>
</evidence>
<dbReference type="Pfam" id="PF13246">
    <property type="entry name" value="Cation_ATPase"/>
    <property type="match status" value="1"/>
</dbReference>
<feature type="binding site" evidence="25">
    <location>
        <position position="790"/>
    </location>
    <ligand>
        <name>ATP</name>
        <dbReference type="ChEBI" id="CHEBI:30616"/>
    </ligand>
</feature>
<dbReference type="AlphaFoldDB" id="A0A8J6GM45"/>
<keyword evidence="12" id="KW-0256">Endoplasmic reticulum</keyword>
<feature type="transmembrane region" description="Helical" evidence="27">
    <location>
        <begin position="339"/>
        <end position="362"/>
    </location>
</feature>
<evidence type="ECO:0000256" key="1">
    <source>
        <dbReference type="ARBA" id="ARBA00001946"/>
    </source>
</evidence>
<keyword evidence="18 27" id="KW-0472">Membrane</keyword>
<evidence type="ECO:0000256" key="11">
    <source>
        <dbReference type="ARBA" id="ARBA00022741"/>
    </source>
</evidence>
<feature type="transmembrane region" description="Helical" evidence="27">
    <location>
        <begin position="389"/>
        <end position="408"/>
    </location>
</feature>
<keyword evidence="17" id="KW-0333">Golgi apparatus</keyword>
<feature type="binding site" evidence="26">
    <location>
        <position position="454"/>
    </location>
    <ligand>
        <name>Mg(2+)</name>
        <dbReference type="ChEBI" id="CHEBI:18420"/>
    </ligand>
</feature>
<feature type="transmembrane region" description="Helical" evidence="27">
    <location>
        <begin position="926"/>
        <end position="950"/>
    </location>
</feature>
<name>A0A8J6GM45_MICOH</name>
<feature type="binding site" evidence="25">
    <location>
        <position position="455"/>
    </location>
    <ligand>
        <name>ATP</name>
        <dbReference type="ChEBI" id="CHEBI:30616"/>
    </ligand>
</feature>
<dbReference type="InterPro" id="IPR023214">
    <property type="entry name" value="HAD_sf"/>
</dbReference>
<dbReference type="PROSITE" id="PS00154">
    <property type="entry name" value="ATPASE_E1_E2"/>
    <property type="match status" value="1"/>
</dbReference>
<feature type="transmembrane region" description="Helical" evidence="27">
    <location>
        <begin position="962"/>
        <end position="981"/>
    </location>
</feature>
<evidence type="ECO:0000256" key="25">
    <source>
        <dbReference type="PIRSR" id="PIRSR606539-2"/>
    </source>
</evidence>
<keyword evidence="16 27" id="KW-1133">Transmembrane helix</keyword>
<dbReference type="SUPFAM" id="SSF81665">
    <property type="entry name" value="Calcium ATPase, transmembrane domain M"/>
    <property type="match status" value="1"/>
</dbReference>
<evidence type="ECO:0000256" key="27">
    <source>
        <dbReference type="RuleBase" id="RU362033"/>
    </source>
</evidence>
<evidence type="ECO:0000256" key="20">
    <source>
        <dbReference type="ARBA" id="ARBA00034036"/>
    </source>
</evidence>
<feature type="compositionally biased region" description="Acidic residues" evidence="29">
    <location>
        <begin position="25"/>
        <end position="35"/>
    </location>
</feature>
<evidence type="ECO:0000256" key="8">
    <source>
        <dbReference type="ARBA" id="ARBA00022475"/>
    </source>
</evidence>
<dbReference type="InterPro" id="IPR032630">
    <property type="entry name" value="P_typ_ATPase_c"/>
</dbReference>
<keyword evidence="10 26" id="KW-0479">Metal-binding</keyword>
<evidence type="ECO:0000256" key="17">
    <source>
        <dbReference type="ARBA" id="ARBA00023034"/>
    </source>
</evidence>
<dbReference type="Pfam" id="PF16209">
    <property type="entry name" value="PhoLip_ATPase_N"/>
    <property type="match status" value="1"/>
</dbReference>
<evidence type="ECO:0000256" key="18">
    <source>
        <dbReference type="ARBA" id="ARBA00023136"/>
    </source>
</evidence>
<keyword evidence="13 25" id="KW-0067">ATP-binding</keyword>
<evidence type="ECO:0000256" key="21">
    <source>
        <dbReference type="ARBA" id="ARBA00051303"/>
    </source>
</evidence>
<dbReference type="GO" id="GO:0016887">
    <property type="term" value="F:ATP hydrolysis activity"/>
    <property type="evidence" value="ECO:0007669"/>
    <property type="project" value="InterPro"/>
</dbReference>
<comment type="catalytic activity">
    <reaction evidence="22">
        <text>a 1,2-diacyl-sn-glycero-3-phosphocholine(out) + ATP + H2O = a 1,2-diacyl-sn-glycero-3-phosphocholine(in) + ADP + phosphate + H(+)</text>
        <dbReference type="Rhea" id="RHEA:38583"/>
        <dbReference type="ChEBI" id="CHEBI:15377"/>
        <dbReference type="ChEBI" id="CHEBI:15378"/>
        <dbReference type="ChEBI" id="CHEBI:30616"/>
        <dbReference type="ChEBI" id="CHEBI:43474"/>
        <dbReference type="ChEBI" id="CHEBI:57643"/>
        <dbReference type="ChEBI" id="CHEBI:456216"/>
    </reaction>
    <physiologicalReaction direction="left-to-right" evidence="22">
        <dbReference type="Rhea" id="RHEA:38584"/>
    </physiologicalReaction>
</comment>
<dbReference type="Gene3D" id="2.70.150.10">
    <property type="entry name" value="Calcium-transporting ATPase, cytoplasmic transduction domain A"/>
    <property type="match status" value="1"/>
</dbReference>
<evidence type="ECO:0000256" key="5">
    <source>
        <dbReference type="ARBA" id="ARBA00004645"/>
    </source>
</evidence>
<dbReference type="Pfam" id="PF16212">
    <property type="entry name" value="PhoLip_ATPase_C"/>
    <property type="match status" value="1"/>
</dbReference>
<comment type="subunit">
    <text evidence="23">Component of a P4-ATPase flippase complex which consists of a catalytic alpha subunit ATP8B1 and an accessory beta subunit TMEM30A. The flippase ATP8B1:TMEM30A complex can form an intermediate phosphoenzyme in vitro. Also interacts with beta subunit TMEM30B.</text>
</comment>
<feature type="binding site" evidence="25">
    <location>
        <position position="619"/>
    </location>
    <ligand>
        <name>ATP</name>
        <dbReference type="ChEBI" id="CHEBI:30616"/>
    </ligand>
</feature>
<comment type="similarity">
    <text evidence="7 27">Belongs to the cation transport ATPase (P-type) (TC 3.A.3) family. Type IV subfamily.</text>
</comment>
<evidence type="ECO:0000256" key="2">
    <source>
        <dbReference type="ARBA" id="ARBA00004221"/>
    </source>
</evidence>
<sequence length="1144" mass="132017">MNTERDSETTFDEDSQPNDEVVPYSDDETEDELEDQGPALEPEQNRINRETENKRETFRKDCTWQVKANDRKFHEQPHFMNTKFFCIKESKYANNAIKTYKYNGFSFLPLNLFEQFKRAANFYFLILLILQAIPQISTLAWYTTLVPLLLVLGITAIKDLVDDVARHKMDKEINNRTCEVIKDGRFKIIKWKDIQVGDVIRLKKNDFIPADILLLSSSEPNSLCYVETAELDGETNLKFKMALEITDQYLQTEDNLATFDGFIECEEPNNRLDKFTGTLFWRKRSFPLDADKIMLRGCVIRNTDVCHGLVIFAGADTKIMKNSGKTRFKRTKIDYLMNYMVYTIFIVLILVSAGLAIGHAYWEAQVGNYSWYLYDGENATPSYRGFLNFWGYIIVLNTMVPISLYVSVEVIRLGQSHFINWDLQMYYAEKDTPAKARTTTLNEQLGQIHYIFSDKTGTLTQNIMTFKKCCINGQIYGDHRDASQHSHSKIELVDFSWNTFADGKLAFYDHYLIEQIQSGKEPEIRQFFFLLSICHTVMVDRIDGQLNYQAASPDEGALVNAARNFGFAFLARTQNTITVSELGTERTYNVLAILDFNSDRKRMSIIVRTPEGSIRLYCKGADTVIYERLHPMNPTKQETQDALDVFASETLRTLCLCYREIEEKEFAEWNKTFMAASVATTNRDEALDKVYEEIEKDLINEILLEKKTKRSKILKLKFPRTEEERRMRTQSKRRLEEKKEQRQKNFVDLACECSAVICCRVTPKQKAMVVDLVKRYKKAITLAIGDGANDVNMIKTAHIGVGISGQEGMQAVMSSDYSFAQFRYLQRLLLVHGRWSYIRMCKFLRYFFYKNFAFTLVHFWYSFFNGYSAQTAYEDWFITLYNVLYSSLPVLLMGLLDQDVSDKLSLQFPGLYVVGQRDTLFNYRKFFVSLLHGVLTSLVLFFIPLGAYLQTVGQDGEAPSDYQSFAVTVASALVITVNFQIGLDTSYWTFVNAFSIFGSIALYFGIMFDFHSAGIHVLFPSAFQFTGTASNALRQPYIWLTIILTVAVCLLPVVAIRFLSMTIWPSESDKIQKHRKRLKAEEQWKRPQNVFRRGASSRRSAYAFSHQRGYADLISSGRSIRKKHSPLDAIIAEGTAEYRRTVES</sequence>
<feature type="domain" description="P-type ATPase C-terminal" evidence="32">
    <location>
        <begin position="812"/>
        <end position="1066"/>
    </location>
</feature>
<evidence type="ECO:0000256" key="28">
    <source>
        <dbReference type="SAM" id="Coils"/>
    </source>
</evidence>
<dbReference type="Pfam" id="PF00122">
    <property type="entry name" value="E1-E2_ATPase"/>
    <property type="match status" value="1"/>
</dbReference>
<keyword evidence="9 27" id="KW-0812">Transmembrane</keyword>
<dbReference type="InterPro" id="IPR059000">
    <property type="entry name" value="ATPase_P-type_domA"/>
</dbReference>
<evidence type="ECO:0000259" key="32">
    <source>
        <dbReference type="Pfam" id="PF16212"/>
    </source>
</evidence>
<dbReference type="GO" id="GO:0005783">
    <property type="term" value="C:endoplasmic reticulum"/>
    <property type="evidence" value="ECO:0007669"/>
    <property type="project" value="UniProtKB-SubCell"/>
</dbReference>
<dbReference type="InterPro" id="IPR023298">
    <property type="entry name" value="ATPase_P-typ_TM_dom_sf"/>
</dbReference>
<dbReference type="Proteomes" id="UP000710432">
    <property type="component" value="Unassembled WGS sequence"/>
</dbReference>
<dbReference type="InterPro" id="IPR036412">
    <property type="entry name" value="HAD-like_sf"/>
</dbReference>
<dbReference type="SUPFAM" id="SSF81660">
    <property type="entry name" value="Metal cation-transporting ATPase, ATP-binding domain N"/>
    <property type="match status" value="1"/>
</dbReference>
<dbReference type="GO" id="GO:0032420">
    <property type="term" value="C:stereocilium"/>
    <property type="evidence" value="ECO:0007669"/>
    <property type="project" value="UniProtKB-SubCell"/>
</dbReference>
<organism evidence="33 34">
    <name type="scientific">Microtus ochrogaster</name>
    <name type="common">Prairie vole</name>
    <dbReference type="NCBI Taxonomy" id="79684"/>
    <lineage>
        <taxon>Eukaryota</taxon>
        <taxon>Metazoa</taxon>
        <taxon>Chordata</taxon>
        <taxon>Craniata</taxon>
        <taxon>Vertebrata</taxon>
        <taxon>Euteleostomi</taxon>
        <taxon>Mammalia</taxon>
        <taxon>Eutheria</taxon>
        <taxon>Euarchontoglires</taxon>
        <taxon>Glires</taxon>
        <taxon>Rodentia</taxon>
        <taxon>Myomorpha</taxon>
        <taxon>Muroidea</taxon>
        <taxon>Cricetidae</taxon>
        <taxon>Arvicolinae</taxon>
        <taxon>Microtus</taxon>
    </lineage>
</organism>
<evidence type="ECO:0000256" key="13">
    <source>
        <dbReference type="ARBA" id="ARBA00022840"/>
    </source>
</evidence>
<evidence type="ECO:0000256" key="19">
    <source>
        <dbReference type="ARBA" id="ARBA00023273"/>
    </source>
</evidence>
<feature type="transmembrane region" description="Helical" evidence="27">
    <location>
        <begin position="1037"/>
        <end position="1060"/>
    </location>
</feature>
<comment type="catalytic activity">
    <reaction evidence="21">
        <text>a 1,2-diacyl-sn-glycero-3-phospho-L-serine(out) + ATP + H2O = a 1,2-diacyl-sn-glycero-3-phospho-L-serine(in) + ADP + phosphate + H(+)</text>
        <dbReference type="Rhea" id="RHEA:38567"/>
        <dbReference type="ChEBI" id="CHEBI:15377"/>
        <dbReference type="ChEBI" id="CHEBI:15378"/>
        <dbReference type="ChEBI" id="CHEBI:30616"/>
        <dbReference type="ChEBI" id="CHEBI:43474"/>
        <dbReference type="ChEBI" id="CHEBI:57262"/>
        <dbReference type="ChEBI" id="CHEBI:456216"/>
    </reaction>
    <physiologicalReaction direction="left-to-right" evidence="21">
        <dbReference type="Rhea" id="RHEA:38568"/>
    </physiologicalReaction>
</comment>
<feature type="binding site" evidence="26">
    <location>
        <position position="790"/>
    </location>
    <ligand>
        <name>Mg(2+)</name>
        <dbReference type="ChEBI" id="CHEBI:18420"/>
    </ligand>
</feature>
<accession>A0A8J6GM45</accession>
<evidence type="ECO:0000256" key="9">
    <source>
        <dbReference type="ARBA" id="ARBA00022692"/>
    </source>
</evidence>
<keyword evidence="8" id="KW-1003">Cell membrane</keyword>
<feature type="transmembrane region" description="Helical" evidence="27">
    <location>
        <begin position="116"/>
        <end position="133"/>
    </location>
</feature>
<dbReference type="PANTHER" id="PTHR24092">
    <property type="entry name" value="PROBABLE PHOSPHOLIPID-TRANSPORTING ATPASE"/>
    <property type="match status" value="1"/>
</dbReference>
<evidence type="ECO:0000313" key="33">
    <source>
        <dbReference type="EMBL" id="KAH0512869.1"/>
    </source>
</evidence>
<comment type="subcellular location">
    <subcellularLocation>
        <location evidence="2">Apical cell membrane</location>
    </subcellularLocation>
    <subcellularLocation>
        <location evidence="6">Cell membrane</location>
        <topology evidence="6">Multi-pass membrane protein</topology>
    </subcellularLocation>
    <subcellularLocation>
        <location evidence="5">Cell projection</location>
        <location evidence="5">Stereocilium</location>
    </subcellularLocation>
    <subcellularLocation>
        <location evidence="3">Endoplasmic reticulum</location>
    </subcellularLocation>
    <subcellularLocation>
        <location evidence="4">Golgi apparatus</location>
    </subcellularLocation>
    <subcellularLocation>
        <location evidence="27">Membrane</location>
        <topology evidence="27">Multi-pass membrane protein</topology>
    </subcellularLocation>
</comment>
<evidence type="ECO:0000256" key="29">
    <source>
        <dbReference type="SAM" id="MobiDB-lite"/>
    </source>
</evidence>
<feature type="active site" description="4-aspartylphosphate intermediate" evidence="24">
    <location>
        <position position="454"/>
    </location>
</feature>
<proteinExistence type="inferred from homology"/>
<dbReference type="GO" id="GO:0015247">
    <property type="term" value="F:aminophospholipid flippase activity"/>
    <property type="evidence" value="ECO:0007669"/>
    <property type="project" value="UniProtKB-ARBA"/>
</dbReference>
<dbReference type="CDD" id="cd02073">
    <property type="entry name" value="P-type_ATPase_APLT_Dnf-like"/>
    <property type="match status" value="1"/>
</dbReference>
<feature type="binding site" evidence="25">
    <location>
        <position position="789"/>
    </location>
    <ligand>
        <name>ATP</name>
        <dbReference type="ChEBI" id="CHEBI:30616"/>
    </ligand>
</feature>
<evidence type="ECO:0000256" key="4">
    <source>
        <dbReference type="ARBA" id="ARBA00004555"/>
    </source>
</evidence>
<feature type="domain" description="P-type ATPase N-terminal" evidence="31">
    <location>
        <begin position="68"/>
        <end position="145"/>
    </location>
</feature>
<feature type="transmembrane region" description="Helical" evidence="27">
    <location>
        <begin position="139"/>
        <end position="161"/>
    </location>
</feature>
<dbReference type="NCBIfam" id="TIGR01494">
    <property type="entry name" value="ATPase_P-type"/>
    <property type="match status" value="1"/>
</dbReference>
<evidence type="ECO:0000256" key="7">
    <source>
        <dbReference type="ARBA" id="ARBA00008109"/>
    </source>
</evidence>
<feature type="binding site" evidence="25">
    <location>
        <position position="456"/>
    </location>
    <ligand>
        <name>ATP</name>
        <dbReference type="ChEBI" id="CHEBI:30616"/>
    </ligand>
</feature>
<evidence type="ECO:0000256" key="10">
    <source>
        <dbReference type="ARBA" id="ARBA00022723"/>
    </source>
</evidence>
<dbReference type="GO" id="GO:0005802">
    <property type="term" value="C:trans-Golgi network"/>
    <property type="evidence" value="ECO:0007669"/>
    <property type="project" value="TreeGrafter"/>
</dbReference>
<dbReference type="SUPFAM" id="SSF81653">
    <property type="entry name" value="Calcium ATPase, transduction domain A"/>
    <property type="match status" value="1"/>
</dbReference>
<feature type="binding site" evidence="25">
    <location>
        <position position="555"/>
    </location>
    <ligand>
        <name>ATP</name>
        <dbReference type="ChEBI" id="CHEBI:30616"/>
    </ligand>
</feature>
<dbReference type="GO" id="GO:0016324">
    <property type="term" value="C:apical plasma membrane"/>
    <property type="evidence" value="ECO:0007669"/>
    <property type="project" value="UniProtKB-SubCell"/>
</dbReference>
<evidence type="ECO:0000256" key="15">
    <source>
        <dbReference type="ARBA" id="ARBA00022967"/>
    </source>
</evidence>
<dbReference type="Gene3D" id="3.40.50.1000">
    <property type="entry name" value="HAD superfamily/HAD-like"/>
    <property type="match status" value="1"/>
</dbReference>
<dbReference type="FunFam" id="3.40.1110.10:FF:000012">
    <property type="entry name" value="Phospholipid-transporting ATPase"/>
    <property type="match status" value="1"/>
</dbReference>
<dbReference type="InterPro" id="IPR001757">
    <property type="entry name" value="P_typ_ATPase"/>
</dbReference>
<feature type="binding site" evidence="26">
    <location>
        <position position="456"/>
    </location>
    <ligand>
        <name>Mg(2+)</name>
        <dbReference type="ChEBI" id="CHEBI:18420"/>
    </ligand>
</feature>
<evidence type="ECO:0000256" key="23">
    <source>
        <dbReference type="ARBA" id="ARBA00062467"/>
    </source>
</evidence>
<dbReference type="FunFam" id="3.40.50.1000:FF:000504">
    <property type="match status" value="1"/>
</dbReference>
<dbReference type="GO" id="GO:0007030">
    <property type="term" value="P:Golgi organization"/>
    <property type="evidence" value="ECO:0007669"/>
    <property type="project" value="TreeGrafter"/>
</dbReference>
<dbReference type="SUPFAM" id="SSF56784">
    <property type="entry name" value="HAD-like"/>
    <property type="match status" value="1"/>
</dbReference>
<dbReference type="GO" id="GO:0000287">
    <property type="term" value="F:magnesium ion binding"/>
    <property type="evidence" value="ECO:0007669"/>
    <property type="project" value="UniProtKB-UniRule"/>
</dbReference>
<evidence type="ECO:0000256" key="26">
    <source>
        <dbReference type="PIRSR" id="PIRSR606539-3"/>
    </source>
</evidence>
<comment type="caution">
    <text evidence="33">The sequence shown here is derived from an EMBL/GenBank/DDBJ whole genome shotgun (WGS) entry which is preliminary data.</text>
</comment>
<dbReference type="PRINTS" id="PR00119">
    <property type="entry name" value="CATATPASE"/>
</dbReference>
<evidence type="ECO:0000256" key="12">
    <source>
        <dbReference type="ARBA" id="ARBA00022824"/>
    </source>
</evidence>
<dbReference type="InterPro" id="IPR008250">
    <property type="entry name" value="ATPase_P-typ_transduc_dom_A_sf"/>
</dbReference>
<evidence type="ECO:0000256" key="3">
    <source>
        <dbReference type="ARBA" id="ARBA00004240"/>
    </source>
</evidence>